<dbReference type="SUPFAM" id="SSF51215">
    <property type="entry name" value="Regulatory protein AraC"/>
    <property type="match status" value="1"/>
</dbReference>
<evidence type="ECO:0000313" key="6">
    <source>
        <dbReference type="Proteomes" id="UP001165586"/>
    </source>
</evidence>
<dbReference type="InterPro" id="IPR050204">
    <property type="entry name" value="AraC_XylS_family_regulators"/>
</dbReference>
<accession>A0ABT2H3E5</accession>
<dbReference type="RefSeq" id="WP_259539313.1">
    <property type="nucleotide sequence ID" value="NZ_JANLCJ010000004.1"/>
</dbReference>
<keyword evidence="2" id="KW-0238">DNA-binding</keyword>
<dbReference type="PROSITE" id="PS01124">
    <property type="entry name" value="HTH_ARAC_FAMILY_2"/>
    <property type="match status" value="1"/>
</dbReference>
<reference evidence="5" key="1">
    <citation type="submission" date="2022-08" db="EMBL/GenBank/DDBJ databases">
        <authorList>
            <person name="Deng Y."/>
            <person name="Han X.-F."/>
            <person name="Zhang Y.-Q."/>
        </authorList>
    </citation>
    <scope>NUCLEOTIDE SEQUENCE</scope>
    <source>
        <strain evidence="5">CPCC 203386</strain>
    </source>
</reference>
<keyword evidence="3" id="KW-0804">Transcription</keyword>
<evidence type="ECO:0000256" key="1">
    <source>
        <dbReference type="ARBA" id="ARBA00023015"/>
    </source>
</evidence>
<dbReference type="Pfam" id="PF12833">
    <property type="entry name" value="HTH_18"/>
    <property type="match status" value="1"/>
</dbReference>
<organism evidence="5 6">
    <name type="scientific">Herbiconiux daphne</name>
    <dbReference type="NCBI Taxonomy" id="2970914"/>
    <lineage>
        <taxon>Bacteria</taxon>
        <taxon>Bacillati</taxon>
        <taxon>Actinomycetota</taxon>
        <taxon>Actinomycetes</taxon>
        <taxon>Micrococcales</taxon>
        <taxon>Microbacteriaceae</taxon>
        <taxon>Herbiconiux</taxon>
    </lineage>
</organism>
<dbReference type="PRINTS" id="PR00032">
    <property type="entry name" value="HTHARAC"/>
</dbReference>
<evidence type="ECO:0000259" key="4">
    <source>
        <dbReference type="PROSITE" id="PS01124"/>
    </source>
</evidence>
<dbReference type="Pfam" id="PF02311">
    <property type="entry name" value="AraC_binding"/>
    <property type="match status" value="1"/>
</dbReference>
<dbReference type="SMART" id="SM00342">
    <property type="entry name" value="HTH_ARAC"/>
    <property type="match status" value="1"/>
</dbReference>
<dbReference type="InterPro" id="IPR009057">
    <property type="entry name" value="Homeodomain-like_sf"/>
</dbReference>
<dbReference type="Proteomes" id="UP001165586">
    <property type="component" value="Unassembled WGS sequence"/>
</dbReference>
<dbReference type="InterPro" id="IPR018060">
    <property type="entry name" value="HTH_AraC"/>
</dbReference>
<dbReference type="InterPro" id="IPR037923">
    <property type="entry name" value="HTH-like"/>
</dbReference>
<proteinExistence type="predicted"/>
<evidence type="ECO:0000313" key="5">
    <source>
        <dbReference type="EMBL" id="MCS5734447.1"/>
    </source>
</evidence>
<sequence>MLIREGFPGQRLRVLPRPRVTEALAAPITDLLLVTDAGHFPHAAAHGADRPRGASEVVVILCVGGGGRVRVRQGEWTVGPGDAVVLPSAEPHAYWADPRDPWTIWWMHVAGADTDGFVDAIARPRGEFAPVLRVHDPYAARGALEHALASLERDETVSSLVAASGAAWGLLAQLAADRGRGGGAAGDPVLAAQDFLREHLAASTSVAELAAIAGLSVSHFSARFRAASGMGVVEYHKRLRSARARELLITTDAAVADIARAVGYDDPFYFSRQFRAINGTSPTDYRATFREAPVRR</sequence>
<dbReference type="Gene3D" id="2.60.120.280">
    <property type="entry name" value="Regulatory protein AraC"/>
    <property type="match status" value="1"/>
</dbReference>
<feature type="domain" description="HTH araC/xylS-type" evidence="4">
    <location>
        <begin position="190"/>
        <end position="288"/>
    </location>
</feature>
<protein>
    <submittedName>
        <fullName evidence="5">Helix-turn-helix domain-containing protein</fullName>
    </submittedName>
</protein>
<dbReference type="PANTHER" id="PTHR46796">
    <property type="entry name" value="HTH-TYPE TRANSCRIPTIONAL ACTIVATOR RHAS-RELATED"/>
    <property type="match status" value="1"/>
</dbReference>
<evidence type="ECO:0000256" key="3">
    <source>
        <dbReference type="ARBA" id="ARBA00023163"/>
    </source>
</evidence>
<dbReference type="EMBL" id="JANLCJ010000004">
    <property type="protein sequence ID" value="MCS5734447.1"/>
    <property type="molecule type" value="Genomic_DNA"/>
</dbReference>
<keyword evidence="6" id="KW-1185">Reference proteome</keyword>
<dbReference type="InterPro" id="IPR020449">
    <property type="entry name" value="Tscrpt_reg_AraC-type_HTH"/>
</dbReference>
<keyword evidence="1" id="KW-0805">Transcription regulation</keyword>
<dbReference type="InterPro" id="IPR003313">
    <property type="entry name" value="AraC-bd"/>
</dbReference>
<dbReference type="SUPFAM" id="SSF46689">
    <property type="entry name" value="Homeodomain-like"/>
    <property type="match status" value="2"/>
</dbReference>
<gene>
    <name evidence="5" type="ORF">N1032_11930</name>
</gene>
<evidence type="ECO:0000256" key="2">
    <source>
        <dbReference type="ARBA" id="ARBA00023125"/>
    </source>
</evidence>
<comment type="caution">
    <text evidence="5">The sequence shown here is derived from an EMBL/GenBank/DDBJ whole genome shotgun (WGS) entry which is preliminary data.</text>
</comment>
<dbReference type="Gene3D" id="1.10.10.60">
    <property type="entry name" value="Homeodomain-like"/>
    <property type="match status" value="2"/>
</dbReference>
<name>A0ABT2H3E5_9MICO</name>